<evidence type="ECO:0000259" key="6">
    <source>
        <dbReference type="Pfam" id="PF00150"/>
    </source>
</evidence>
<dbReference type="PANTHER" id="PTHR34142">
    <property type="entry name" value="ENDO-BETA-1,4-GLUCANASE A"/>
    <property type="match status" value="1"/>
</dbReference>
<dbReference type="GO" id="GO:0008810">
    <property type="term" value="F:cellulase activity"/>
    <property type="evidence" value="ECO:0007669"/>
    <property type="project" value="UniProtKB-EC"/>
</dbReference>
<dbReference type="EC" id="3.2.1.4" evidence="2"/>
<dbReference type="AlphaFoldDB" id="C7M1I7"/>
<dbReference type="Gene3D" id="3.20.20.80">
    <property type="entry name" value="Glycosidases"/>
    <property type="match status" value="1"/>
</dbReference>
<dbReference type="STRING" id="525909.Afer_0065"/>
<evidence type="ECO:0000256" key="2">
    <source>
        <dbReference type="ARBA" id="ARBA00012601"/>
    </source>
</evidence>
<keyword evidence="8" id="KW-1185">Reference proteome</keyword>
<dbReference type="InterPro" id="IPR001547">
    <property type="entry name" value="Glyco_hydro_5"/>
</dbReference>
<dbReference type="eggNOG" id="COG2730">
    <property type="taxonomic scope" value="Bacteria"/>
</dbReference>
<evidence type="ECO:0000256" key="5">
    <source>
        <dbReference type="RuleBase" id="RU361153"/>
    </source>
</evidence>
<dbReference type="PROSITE" id="PS00659">
    <property type="entry name" value="GLYCOSYL_HYDROL_F5"/>
    <property type="match status" value="1"/>
</dbReference>
<keyword evidence="3 5" id="KW-0378">Hydrolase</keyword>
<reference evidence="7 8" key="1">
    <citation type="journal article" date="2009" name="Stand. Genomic Sci.">
        <title>Complete genome sequence of Acidimicrobium ferrooxidans type strain (ICP).</title>
        <authorList>
            <person name="Clum A."/>
            <person name="Nolan M."/>
            <person name="Lang E."/>
            <person name="Glavina Del Rio T."/>
            <person name="Tice H."/>
            <person name="Copeland A."/>
            <person name="Cheng J.F."/>
            <person name="Lucas S."/>
            <person name="Chen F."/>
            <person name="Bruce D."/>
            <person name="Goodwin L."/>
            <person name="Pitluck S."/>
            <person name="Ivanova N."/>
            <person name="Mavrommatis K."/>
            <person name="Mikhailova N."/>
            <person name="Pati A."/>
            <person name="Chen A."/>
            <person name="Palaniappan K."/>
            <person name="Goker M."/>
            <person name="Spring S."/>
            <person name="Land M."/>
            <person name="Hauser L."/>
            <person name="Chang Y.J."/>
            <person name="Jeffries C.C."/>
            <person name="Chain P."/>
            <person name="Bristow J."/>
            <person name="Eisen J.A."/>
            <person name="Markowitz V."/>
            <person name="Hugenholtz P."/>
            <person name="Kyrpides N.C."/>
            <person name="Klenk H.P."/>
            <person name="Lapidus A."/>
        </authorList>
    </citation>
    <scope>NUCLEOTIDE SEQUENCE [LARGE SCALE GENOMIC DNA]</scope>
    <source>
        <strain evidence="8">DSM 10331 / JCM 15462 / NBRC 103882 / ICP</strain>
    </source>
</reference>
<dbReference type="InterPro" id="IPR018087">
    <property type="entry name" value="Glyco_hydro_5_CS"/>
</dbReference>
<dbReference type="InterPro" id="IPR017853">
    <property type="entry name" value="GH"/>
</dbReference>
<dbReference type="CAZy" id="GH5">
    <property type="family name" value="Glycoside Hydrolase Family 5"/>
</dbReference>
<dbReference type="RefSeq" id="WP_012784155.1">
    <property type="nucleotide sequence ID" value="NC_013124.1"/>
</dbReference>
<dbReference type="Proteomes" id="UP000000771">
    <property type="component" value="Chromosome"/>
</dbReference>
<dbReference type="EMBL" id="CP001631">
    <property type="protein sequence ID" value="ACU53036.1"/>
    <property type="molecule type" value="Genomic_DNA"/>
</dbReference>
<dbReference type="GO" id="GO:0009251">
    <property type="term" value="P:glucan catabolic process"/>
    <property type="evidence" value="ECO:0007669"/>
    <property type="project" value="TreeGrafter"/>
</dbReference>
<feature type="domain" description="Glycoside hydrolase family 5" evidence="6">
    <location>
        <begin position="91"/>
        <end position="339"/>
    </location>
</feature>
<comment type="catalytic activity">
    <reaction evidence="1">
        <text>Endohydrolysis of (1-&gt;4)-beta-D-glucosidic linkages in cellulose, lichenin and cereal beta-D-glucans.</text>
        <dbReference type="EC" id="3.2.1.4"/>
    </reaction>
</comment>
<comment type="similarity">
    <text evidence="5">Belongs to the glycosyl hydrolase 5 (cellulase A) family.</text>
</comment>
<evidence type="ECO:0000256" key="3">
    <source>
        <dbReference type="ARBA" id="ARBA00022801"/>
    </source>
</evidence>
<evidence type="ECO:0000256" key="4">
    <source>
        <dbReference type="ARBA" id="ARBA00023295"/>
    </source>
</evidence>
<dbReference type="PANTHER" id="PTHR34142:SF1">
    <property type="entry name" value="GLYCOSIDE HYDROLASE FAMILY 5 DOMAIN-CONTAINING PROTEIN"/>
    <property type="match status" value="1"/>
</dbReference>
<dbReference type="OrthoDB" id="182870at2"/>
<evidence type="ECO:0000313" key="7">
    <source>
        <dbReference type="EMBL" id="ACU53036.1"/>
    </source>
</evidence>
<dbReference type="Pfam" id="PF00150">
    <property type="entry name" value="Cellulase"/>
    <property type="match status" value="1"/>
</dbReference>
<gene>
    <name evidence="7" type="ordered locus">Afer_0065</name>
</gene>
<proteinExistence type="inferred from homology"/>
<dbReference type="KEGG" id="afo:Afer_0065"/>
<dbReference type="HOGENOM" id="CLU_730816_0_0_11"/>
<organism evidence="7 8">
    <name type="scientific">Acidimicrobium ferrooxidans (strain DSM 10331 / JCM 15462 / NBRC 103882 / ICP)</name>
    <dbReference type="NCBI Taxonomy" id="525909"/>
    <lineage>
        <taxon>Bacteria</taxon>
        <taxon>Bacillati</taxon>
        <taxon>Actinomycetota</taxon>
        <taxon>Acidimicrobiia</taxon>
        <taxon>Acidimicrobiales</taxon>
        <taxon>Acidimicrobiaceae</taxon>
        <taxon>Acidimicrobium</taxon>
    </lineage>
</organism>
<sequence>MTGVRRRRGVAALVVLVALGIATLLVVVLHSHRRPTFSPSPPGAVTGQLVSRGPLVVDERGTPIYLHGVDWPSLDWAPAGQHADGAPGLDLSELRSMVTRFRANAVRIALNEAFLLRGSPRYDPEYGELVERAVRAARRVGLVVILDLHTVIGADTSTAPAAAGPSCAPDPPSIAFWRTLAERFRTWPGVVFELYNEPHDITWSTWRDGGLITCPATGRRYDAIGEQTLLDTVRATGARNLVIADGIDWAGTLAGLTRWHLAGTNVAYGLHLYVQAAQPTGPALWQHELGSTWRHWPVIATEFGVLGCSNPYPLNLERHIVDFLAGHGIGWTAWAWWDGGCGFPSLIATEAGRPFEGGLVVEATSRALARGSLRPPLP</sequence>
<keyword evidence="4 5" id="KW-0326">Glycosidase</keyword>
<name>C7M1I7_ACIFD</name>
<protein>
    <recommendedName>
        <fullName evidence="2">cellulase</fullName>
        <ecNumber evidence="2">3.2.1.4</ecNumber>
    </recommendedName>
</protein>
<evidence type="ECO:0000313" key="8">
    <source>
        <dbReference type="Proteomes" id="UP000000771"/>
    </source>
</evidence>
<dbReference type="SMR" id="C7M1I7"/>
<evidence type="ECO:0000256" key="1">
    <source>
        <dbReference type="ARBA" id="ARBA00000966"/>
    </source>
</evidence>
<accession>C7M1I7</accession>
<dbReference type="SUPFAM" id="SSF51445">
    <property type="entry name" value="(Trans)glycosidases"/>
    <property type="match status" value="1"/>
</dbReference>